<dbReference type="Pfam" id="PF06666">
    <property type="entry name" value="DUF1173"/>
    <property type="match status" value="1"/>
</dbReference>
<proteinExistence type="predicted"/>
<dbReference type="Proteomes" id="UP000737171">
    <property type="component" value="Unassembled WGS sequence"/>
</dbReference>
<protein>
    <submittedName>
        <fullName evidence="1">DUF1173 family protein</fullName>
    </submittedName>
</protein>
<evidence type="ECO:0000313" key="1">
    <source>
        <dbReference type="EMBL" id="NRF72047.1"/>
    </source>
</evidence>
<name>A0ABX2ETG8_9BURK</name>
<evidence type="ECO:0000313" key="2">
    <source>
        <dbReference type="Proteomes" id="UP000737171"/>
    </source>
</evidence>
<accession>A0ABX2ETG8</accession>
<comment type="caution">
    <text evidence="1">The sequence shown here is derived from an EMBL/GenBank/DDBJ whole genome shotgun (WGS) entry which is preliminary data.</text>
</comment>
<dbReference type="RefSeq" id="WP_173134539.1">
    <property type="nucleotide sequence ID" value="NZ_JABRWJ010000017.1"/>
</dbReference>
<reference evidence="1 2" key="1">
    <citation type="submission" date="2020-05" db="EMBL/GenBank/DDBJ databases">
        <title>Aquincola sp. isolate from soil.</title>
        <authorList>
            <person name="Han J."/>
            <person name="Kim D.-U."/>
        </authorList>
    </citation>
    <scope>NUCLEOTIDE SEQUENCE [LARGE SCALE GENOMIC DNA]</scope>
    <source>
        <strain evidence="1 2">S2</strain>
    </source>
</reference>
<gene>
    <name evidence="1" type="ORF">HLB44_34190</name>
</gene>
<dbReference type="EMBL" id="JABRWJ010000017">
    <property type="protein sequence ID" value="NRF72047.1"/>
    <property type="molecule type" value="Genomic_DNA"/>
</dbReference>
<sequence length="416" mass="47094">MDDSPSALYRIGDAALRAGHDRWQQVLEDAYARGLQPLCLCRPAGVPMYLARYDAAVIKRMPDTGHLHHPACPSFDPPPALSGLGEVLGEAVVERAPDRVDVLLDFPLTRRPGCAAPAGGGGAEATEAVAQRRRLGLRGLVHLLLQRAGFNRWVPRMQGKRTWFVVRKHLIEAAAEIHAKGMRLADCLFIPEPYSIDKGPELARRRTQVLARLQCPDQDAQFRLMLVMSELKEFTATEVDYRIVLRHMPDCPLYMQRKAGDRFKAIFEREYEAWAHQRCAEQAGQVDPWRSRFLFCGLIYARREDLYAVDMATLVMASSNWLPLDHPYERLLIDELVRHERRFLKPLRFEAKRGASFPNAVLLDTGNSETPLDVVTPFMPERERQAKLAAIAKRLPKAWVWDMQADPSPPPLPAKA</sequence>
<organism evidence="1 2">
    <name type="scientific">Pseudaquabacterium terrae</name>
    <dbReference type="NCBI Taxonomy" id="2732868"/>
    <lineage>
        <taxon>Bacteria</taxon>
        <taxon>Pseudomonadati</taxon>
        <taxon>Pseudomonadota</taxon>
        <taxon>Betaproteobacteria</taxon>
        <taxon>Burkholderiales</taxon>
        <taxon>Sphaerotilaceae</taxon>
        <taxon>Pseudaquabacterium</taxon>
    </lineage>
</organism>
<dbReference type="InterPro" id="IPR009553">
    <property type="entry name" value="DUF1173"/>
</dbReference>
<keyword evidence="2" id="KW-1185">Reference proteome</keyword>